<name>A0AAU9UU32_EUPED</name>
<sequence length="307" mass="35592">MPRSTLKGRSIRDKPIKVPSSNPIHWIYSERKKLGAIKYLSNEDFEPSNLVIDTKLFQKLQNLKRNLETIPKEKLEEARRNACPLANLGNFGYKKKEASNTNTDTFNVLKTATFRANRSTNDNFNYKIEDDRPFLCIVYLNDANAYDLENAISKSTMSQSPIIYVLRMLYYRNPYEFQNEETVHIRDLTLDKTQLLTVGNIYYNCDKHLSLRDTIVLNPDLNTDIYFTNQDTTLVNDPSQKSLAFVQSLINYQDYCNNWNSDIRMQLVDNTKKRTILAMLTSNTRPLSVEDLTNKSLPTSLATVDWN</sequence>
<dbReference type="Proteomes" id="UP001153954">
    <property type="component" value="Unassembled WGS sequence"/>
</dbReference>
<evidence type="ECO:0000313" key="1">
    <source>
        <dbReference type="EMBL" id="CAH2101430.1"/>
    </source>
</evidence>
<dbReference type="EMBL" id="CAKOGL010000023">
    <property type="protein sequence ID" value="CAH2101430.1"/>
    <property type="molecule type" value="Genomic_DNA"/>
</dbReference>
<evidence type="ECO:0000313" key="2">
    <source>
        <dbReference type="Proteomes" id="UP001153954"/>
    </source>
</evidence>
<accession>A0AAU9UU32</accession>
<protein>
    <submittedName>
        <fullName evidence="1">Uncharacterized protein</fullName>
    </submittedName>
</protein>
<reference evidence="1" key="1">
    <citation type="submission" date="2022-03" db="EMBL/GenBank/DDBJ databases">
        <authorList>
            <person name="Tunstrom K."/>
        </authorList>
    </citation>
    <scope>NUCLEOTIDE SEQUENCE</scope>
</reference>
<gene>
    <name evidence="1" type="ORF">EEDITHA_LOCUS16190</name>
</gene>
<organism evidence="1 2">
    <name type="scientific">Euphydryas editha</name>
    <name type="common">Edith's checkerspot</name>
    <dbReference type="NCBI Taxonomy" id="104508"/>
    <lineage>
        <taxon>Eukaryota</taxon>
        <taxon>Metazoa</taxon>
        <taxon>Ecdysozoa</taxon>
        <taxon>Arthropoda</taxon>
        <taxon>Hexapoda</taxon>
        <taxon>Insecta</taxon>
        <taxon>Pterygota</taxon>
        <taxon>Neoptera</taxon>
        <taxon>Endopterygota</taxon>
        <taxon>Lepidoptera</taxon>
        <taxon>Glossata</taxon>
        <taxon>Ditrysia</taxon>
        <taxon>Papilionoidea</taxon>
        <taxon>Nymphalidae</taxon>
        <taxon>Nymphalinae</taxon>
        <taxon>Euphydryas</taxon>
    </lineage>
</organism>
<dbReference type="AlphaFoldDB" id="A0AAU9UU32"/>
<proteinExistence type="predicted"/>
<comment type="caution">
    <text evidence="1">The sequence shown here is derived from an EMBL/GenBank/DDBJ whole genome shotgun (WGS) entry which is preliminary data.</text>
</comment>
<keyword evidence="2" id="KW-1185">Reference proteome</keyword>